<reference evidence="1" key="1">
    <citation type="journal article" date="2020" name="Nature">
        <title>Giant virus diversity and host interactions through global metagenomics.</title>
        <authorList>
            <person name="Schulz F."/>
            <person name="Roux S."/>
            <person name="Paez-Espino D."/>
            <person name="Jungbluth S."/>
            <person name="Walsh D.A."/>
            <person name="Denef V.J."/>
            <person name="McMahon K.D."/>
            <person name="Konstantinidis K.T."/>
            <person name="Eloe-Fadrosh E.A."/>
            <person name="Kyrpides N.C."/>
            <person name="Woyke T."/>
        </authorList>
    </citation>
    <scope>NUCLEOTIDE SEQUENCE</scope>
    <source>
        <strain evidence="1">GVMAG-S-1101169-75</strain>
    </source>
</reference>
<dbReference type="EMBL" id="MN740787">
    <property type="protein sequence ID" value="QHU11655.1"/>
    <property type="molecule type" value="Genomic_DNA"/>
</dbReference>
<protein>
    <submittedName>
        <fullName evidence="1">Uncharacterized protein</fullName>
    </submittedName>
</protein>
<dbReference type="AlphaFoldDB" id="A0A6C0K0T1"/>
<accession>A0A6C0K0T1</accession>
<organism evidence="1">
    <name type="scientific">viral metagenome</name>
    <dbReference type="NCBI Taxonomy" id="1070528"/>
    <lineage>
        <taxon>unclassified sequences</taxon>
        <taxon>metagenomes</taxon>
        <taxon>organismal metagenomes</taxon>
    </lineage>
</organism>
<proteinExistence type="predicted"/>
<evidence type="ECO:0000313" key="1">
    <source>
        <dbReference type="EMBL" id="QHU11655.1"/>
    </source>
</evidence>
<name>A0A6C0K0T1_9ZZZZ</name>
<sequence length="74" mass="8736">MIIIWSLLFGKGYREKGDNYHFFFQKKKIVYPMINKKTACKSLFIRVIGKQPLSRECMILIVSNSKKWPLLLSP</sequence>